<evidence type="ECO:0000313" key="14">
    <source>
        <dbReference type="Proteomes" id="UP001180020"/>
    </source>
</evidence>
<accession>A0AAV9CPF7</accession>
<dbReference type="InterPro" id="IPR017907">
    <property type="entry name" value="Znf_RING_CS"/>
</dbReference>
<dbReference type="EMBL" id="JAUJYO010000018">
    <property type="protein sequence ID" value="KAK1290785.1"/>
    <property type="molecule type" value="Genomic_DNA"/>
</dbReference>
<dbReference type="GO" id="GO:0006511">
    <property type="term" value="P:ubiquitin-dependent protein catabolic process"/>
    <property type="evidence" value="ECO:0007669"/>
    <property type="project" value="UniProtKB-UniRule"/>
</dbReference>
<dbReference type="EC" id="2.3.2.27" evidence="11"/>
<dbReference type="AlphaFoldDB" id="A0AAV9CPF7"/>
<evidence type="ECO:0000256" key="4">
    <source>
        <dbReference type="ARBA" id="ARBA00022679"/>
    </source>
</evidence>
<proteinExistence type="predicted"/>
<dbReference type="CDD" id="cd16745">
    <property type="entry name" value="RING-HC_AtRMA-like"/>
    <property type="match status" value="1"/>
</dbReference>
<evidence type="ECO:0000256" key="9">
    <source>
        <dbReference type="ARBA" id="ARBA00023136"/>
    </source>
</evidence>
<dbReference type="SMART" id="SM00184">
    <property type="entry name" value="RING"/>
    <property type="match status" value="1"/>
</dbReference>
<evidence type="ECO:0000313" key="13">
    <source>
        <dbReference type="EMBL" id="KAK1290785.1"/>
    </source>
</evidence>
<dbReference type="PROSITE" id="PS00518">
    <property type="entry name" value="ZF_RING_1"/>
    <property type="match status" value="1"/>
</dbReference>
<feature type="transmembrane region" description="Helical" evidence="11">
    <location>
        <begin position="212"/>
        <end position="230"/>
    </location>
</feature>
<name>A0AAV9CPF7_ACOCL</name>
<comment type="function">
    <text evidence="11">E3 ubiquitin-protein ligase.</text>
</comment>
<comment type="subcellular location">
    <subcellularLocation>
        <location evidence="2">Endomembrane system</location>
    </subcellularLocation>
    <subcellularLocation>
        <location evidence="11">Endoplasmic reticulum membrane</location>
        <topology evidence="11">Single-pass type IV membrane protein</topology>
    </subcellularLocation>
</comment>
<evidence type="ECO:0000256" key="11">
    <source>
        <dbReference type="RuleBase" id="RU369090"/>
    </source>
</evidence>
<evidence type="ECO:0000256" key="2">
    <source>
        <dbReference type="ARBA" id="ARBA00004308"/>
    </source>
</evidence>
<comment type="caution">
    <text evidence="13">The sequence shown here is derived from an EMBL/GenBank/DDBJ whole genome shotgun (WGS) entry which is preliminary data.</text>
</comment>
<dbReference type="InterPro" id="IPR013083">
    <property type="entry name" value="Znf_RING/FYVE/PHD"/>
</dbReference>
<protein>
    <recommendedName>
        <fullName evidence="11">E3 ubiquitin-protein ligase RMA</fullName>
        <ecNumber evidence="11">2.3.2.27</ecNumber>
    </recommendedName>
    <alternativeName>
        <fullName evidence="11">Protein RING membrane-anchor</fullName>
    </alternativeName>
    <alternativeName>
        <fullName evidence="11">RING-type E3 ubiquitin transferase RMA</fullName>
    </alternativeName>
</protein>
<evidence type="ECO:0000256" key="5">
    <source>
        <dbReference type="ARBA" id="ARBA00022723"/>
    </source>
</evidence>
<organism evidence="13 14">
    <name type="scientific">Acorus calamus</name>
    <name type="common">Sweet flag</name>
    <dbReference type="NCBI Taxonomy" id="4465"/>
    <lineage>
        <taxon>Eukaryota</taxon>
        <taxon>Viridiplantae</taxon>
        <taxon>Streptophyta</taxon>
        <taxon>Embryophyta</taxon>
        <taxon>Tracheophyta</taxon>
        <taxon>Spermatophyta</taxon>
        <taxon>Magnoliopsida</taxon>
        <taxon>Liliopsida</taxon>
        <taxon>Acoraceae</taxon>
        <taxon>Acorus</taxon>
    </lineage>
</organism>
<dbReference type="InterPro" id="IPR045103">
    <property type="entry name" value="RNF5/RNF185-like"/>
</dbReference>
<keyword evidence="6 10" id="KW-0863">Zinc-finger</keyword>
<gene>
    <name evidence="13" type="primary">RMA1H1</name>
    <name evidence="13" type="ORF">QJS10_CPB18g01495</name>
</gene>
<dbReference type="PROSITE" id="PS50089">
    <property type="entry name" value="ZF_RING_2"/>
    <property type="match status" value="1"/>
</dbReference>
<comment type="catalytic activity">
    <reaction evidence="1 11">
        <text>S-ubiquitinyl-[E2 ubiquitin-conjugating enzyme]-L-cysteine + [acceptor protein]-L-lysine = [E2 ubiquitin-conjugating enzyme]-L-cysteine + N(6)-ubiquitinyl-[acceptor protein]-L-lysine.</text>
        <dbReference type="EC" id="2.3.2.27"/>
    </reaction>
</comment>
<keyword evidence="14" id="KW-1185">Reference proteome</keyword>
<evidence type="ECO:0000256" key="3">
    <source>
        <dbReference type="ARBA" id="ARBA00004906"/>
    </source>
</evidence>
<comment type="pathway">
    <text evidence="3 11">Protein modification; protein ubiquitination.</text>
</comment>
<feature type="domain" description="RING-type" evidence="12">
    <location>
        <begin position="46"/>
        <end position="87"/>
    </location>
</feature>
<comment type="domain">
    <text evidence="11">The RING-type zinc finger domain is responsible for E3 ligase activity.</text>
</comment>
<dbReference type="GO" id="GO:0005789">
    <property type="term" value="C:endoplasmic reticulum membrane"/>
    <property type="evidence" value="ECO:0007669"/>
    <property type="project" value="UniProtKB-SubCell"/>
</dbReference>
<keyword evidence="11" id="KW-0256">Endoplasmic reticulum</keyword>
<sequence>MALASTMNDCFLGTMEETEAEADLQPPSKVHNTDLSSPTVNGCFDCNICLDYAQDPVVTLCGHLYCWLCIYKWLYLESAHQQCPVCKASLSQTMLVPLYGRGNSSTSQASDAKALKIPHRPSGLRMVSEPESPQNYNQRRHQQHHHHMYPNYNYTRVIRPTAGMIGGTAIAVLPWVFGGDNANISLNNHPMSRYQLLGGNDNSPRMRRQERSLHLVSVFLFCCFVLCFLLF</sequence>
<keyword evidence="5 11" id="KW-0479">Metal-binding</keyword>
<evidence type="ECO:0000259" key="12">
    <source>
        <dbReference type="PROSITE" id="PS50089"/>
    </source>
</evidence>
<evidence type="ECO:0000256" key="7">
    <source>
        <dbReference type="ARBA" id="ARBA00022786"/>
    </source>
</evidence>
<keyword evidence="4 11" id="KW-0808">Transferase</keyword>
<evidence type="ECO:0000256" key="1">
    <source>
        <dbReference type="ARBA" id="ARBA00000900"/>
    </source>
</evidence>
<evidence type="ECO:0000256" key="10">
    <source>
        <dbReference type="PROSITE-ProRule" id="PRU00175"/>
    </source>
</evidence>
<feature type="transmembrane region" description="Helical" evidence="11">
    <location>
        <begin position="157"/>
        <end position="177"/>
    </location>
</feature>
<evidence type="ECO:0000256" key="8">
    <source>
        <dbReference type="ARBA" id="ARBA00022833"/>
    </source>
</evidence>
<reference evidence="13" key="1">
    <citation type="journal article" date="2023" name="Nat. Commun.">
        <title>Diploid and tetraploid genomes of Acorus and the evolution of monocots.</title>
        <authorList>
            <person name="Ma L."/>
            <person name="Liu K.W."/>
            <person name="Li Z."/>
            <person name="Hsiao Y.Y."/>
            <person name="Qi Y."/>
            <person name="Fu T."/>
            <person name="Tang G.D."/>
            <person name="Zhang D."/>
            <person name="Sun W.H."/>
            <person name="Liu D.K."/>
            <person name="Li Y."/>
            <person name="Chen G.Z."/>
            <person name="Liu X.D."/>
            <person name="Liao X.Y."/>
            <person name="Jiang Y.T."/>
            <person name="Yu X."/>
            <person name="Hao Y."/>
            <person name="Huang J."/>
            <person name="Zhao X.W."/>
            <person name="Ke S."/>
            <person name="Chen Y.Y."/>
            <person name="Wu W.L."/>
            <person name="Hsu J.L."/>
            <person name="Lin Y.F."/>
            <person name="Huang M.D."/>
            <person name="Li C.Y."/>
            <person name="Huang L."/>
            <person name="Wang Z.W."/>
            <person name="Zhao X."/>
            <person name="Zhong W.Y."/>
            <person name="Peng D.H."/>
            <person name="Ahmad S."/>
            <person name="Lan S."/>
            <person name="Zhang J.S."/>
            <person name="Tsai W.C."/>
            <person name="Van de Peer Y."/>
            <person name="Liu Z.J."/>
        </authorList>
    </citation>
    <scope>NUCLEOTIDE SEQUENCE</scope>
    <source>
        <strain evidence="13">CP</strain>
    </source>
</reference>
<dbReference type="SUPFAM" id="SSF57850">
    <property type="entry name" value="RING/U-box"/>
    <property type="match status" value="1"/>
</dbReference>
<dbReference type="Proteomes" id="UP001180020">
    <property type="component" value="Unassembled WGS sequence"/>
</dbReference>
<keyword evidence="8 11" id="KW-0862">Zinc</keyword>
<comment type="caution">
    <text evidence="11">Lacks conserved residue(s) required for the propagation of feature annotation.</text>
</comment>
<keyword evidence="9 11" id="KW-0472">Membrane</keyword>
<dbReference type="PANTHER" id="PTHR12313">
    <property type="entry name" value="E3 UBIQUITIN-PROTEIN LIGASE RNF5-RELATED"/>
    <property type="match status" value="1"/>
</dbReference>
<evidence type="ECO:0000256" key="6">
    <source>
        <dbReference type="ARBA" id="ARBA00022771"/>
    </source>
</evidence>
<keyword evidence="11" id="KW-0812">Transmembrane</keyword>
<dbReference type="GO" id="GO:0008270">
    <property type="term" value="F:zinc ion binding"/>
    <property type="evidence" value="ECO:0007669"/>
    <property type="project" value="UniProtKB-KW"/>
</dbReference>
<dbReference type="Pfam" id="PF00097">
    <property type="entry name" value="zf-C3HC4"/>
    <property type="match status" value="1"/>
</dbReference>
<keyword evidence="11" id="KW-1133">Transmembrane helix</keyword>
<reference evidence="13" key="2">
    <citation type="submission" date="2023-06" db="EMBL/GenBank/DDBJ databases">
        <authorList>
            <person name="Ma L."/>
            <person name="Liu K.-W."/>
            <person name="Li Z."/>
            <person name="Hsiao Y.-Y."/>
            <person name="Qi Y."/>
            <person name="Fu T."/>
            <person name="Tang G."/>
            <person name="Zhang D."/>
            <person name="Sun W.-H."/>
            <person name="Liu D.-K."/>
            <person name="Li Y."/>
            <person name="Chen G.-Z."/>
            <person name="Liu X.-D."/>
            <person name="Liao X.-Y."/>
            <person name="Jiang Y.-T."/>
            <person name="Yu X."/>
            <person name="Hao Y."/>
            <person name="Huang J."/>
            <person name="Zhao X.-W."/>
            <person name="Ke S."/>
            <person name="Chen Y.-Y."/>
            <person name="Wu W.-L."/>
            <person name="Hsu J.-L."/>
            <person name="Lin Y.-F."/>
            <person name="Huang M.-D."/>
            <person name="Li C.-Y."/>
            <person name="Huang L."/>
            <person name="Wang Z.-W."/>
            <person name="Zhao X."/>
            <person name="Zhong W.-Y."/>
            <person name="Peng D.-H."/>
            <person name="Ahmad S."/>
            <person name="Lan S."/>
            <person name="Zhang J.-S."/>
            <person name="Tsai W.-C."/>
            <person name="Van De Peer Y."/>
            <person name="Liu Z.-J."/>
        </authorList>
    </citation>
    <scope>NUCLEOTIDE SEQUENCE</scope>
    <source>
        <strain evidence="13">CP</strain>
        <tissue evidence="13">Leaves</tissue>
    </source>
</reference>
<dbReference type="InterPro" id="IPR001841">
    <property type="entry name" value="Znf_RING"/>
</dbReference>
<dbReference type="Gene3D" id="3.30.40.10">
    <property type="entry name" value="Zinc/RING finger domain, C3HC4 (zinc finger)"/>
    <property type="match status" value="1"/>
</dbReference>
<dbReference type="InterPro" id="IPR018957">
    <property type="entry name" value="Znf_C3HC4_RING-type"/>
</dbReference>
<dbReference type="GO" id="GO:0061630">
    <property type="term" value="F:ubiquitin protein ligase activity"/>
    <property type="evidence" value="ECO:0007669"/>
    <property type="project" value="UniProtKB-UniRule"/>
</dbReference>
<keyword evidence="7 11" id="KW-0833">Ubl conjugation pathway</keyword>